<evidence type="ECO:0000313" key="2">
    <source>
        <dbReference type="Proteomes" id="UP000023152"/>
    </source>
</evidence>
<reference evidence="1 2" key="1">
    <citation type="journal article" date="2013" name="Curr. Biol.">
        <title>The Genome of the Foraminiferan Reticulomyxa filosa.</title>
        <authorList>
            <person name="Glockner G."/>
            <person name="Hulsmann N."/>
            <person name="Schleicher M."/>
            <person name="Noegel A.A."/>
            <person name="Eichinger L."/>
            <person name="Gallinger C."/>
            <person name="Pawlowski J."/>
            <person name="Sierra R."/>
            <person name="Euteneuer U."/>
            <person name="Pillet L."/>
            <person name="Moustafa A."/>
            <person name="Platzer M."/>
            <person name="Groth M."/>
            <person name="Szafranski K."/>
            <person name="Schliwa M."/>
        </authorList>
    </citation>
    <scope>NUCLEOTIDE SEQUENCE [LARGE SCALE GENOMIC DNA]</scope>
</reference>
<name>X6P585_RETFI</name>
<comment type="caution">
    <text evidence="1">The sequence shown here is derived from an EMBL/GenBank/DDBJ whole genome shotgun (WGS) entry which is preliminary data.</text>
</comment>
<proteinExistence type="predicted"/>
<dbReference type="EMBL" id="ASPP01003959">
    <property type="protein sequence ID" value="ETO32752.1"/>
    <property type="molecule type" value="Genomic_DNA"/>
</dbReference>
<accession>X6P585</accession>
<protein>
    <submittedName>
        <fullName evidence="1">Uncharacterized protein</fullName>
    </submittedName>
</protein>
<dbReference type="AlphaFoldDB" id="X6P585"/>
<gene>
    <name evidence="1" type="ORF">RFI_04362</name>
</gene>
<feature type="non-terminal residue" evidence="1">
    <location>
        <position position="1"/>
    </location>
</feature>
<dbReference type="Proteomes" id="UP000023152">
    <property type="component" value="Unassembled WGS sequence"/>
</dbReference>
<keyword evidence="2" id="KW-1185">Reference proteome</keyword>
<evidence type="ECO:0000313" key="1">
    <source>
        <dbReference type="EMBL" id="ETO32752.1"/>
    </source>
</evidence>
<sequence length="185" mass="19914">NFTLTVIVEDDTNTTVFYSGSTTFSFVVENAPVVTSLQVSPIAQGPALSVFQVNVATAAYGVNGPYTFSLTFQQGDGDEQVLVTDSQSSFLSDVTLPSGQITLWAYATDLFGGVGRKSTFINITFPNANYSNVTCNDIQNAVQLSLAQSVAAKDYLSMASVENFFFSKKKKRGGGGEHEQKFLLQ</sequence>
<organism evidence="1 2">
    <name type="scientific">Reticulomyxa filosa</name>
    <dbReference type="NCBI Taxonomy" id="46433"/>
    <lineage>
        <taxon>Eukaryota</taxon>
        <taxon>Sar</taxon>
        <taxon>Rhizaria</taxon>
        <taxon>Retaria</taxon>
        <taxon>Foraminifera</taxon>
        <taxon>Monothalamids</taxon>
        <taxon>Reticulomyxidae</taxon>
        <taxon>Reticulomyxa</taxon>
    </lineage>
</organism>